<keyword evidence="7" id="KW-1185">Reference proteome</keyword>
<dbReference type="OrthoDB" id="8525003at2"/>
<evidence type="ECO:0000256" key="2">
    <source>
        <dbReference type="ARBA" id="ARBA00022692"/>
    </source>
</evidence>
<evidence type="ECO:0000256" key="3">
    <source>
        <dbReference type="ARBA" id="ARBA00022989"/>
    </source>
</evidence>
<organism evidence="6 7">
    <name type="scientific">Cysteiniphilum litorale</name>
    <dbReference type="NCBI Taxonomy" id="2056700"/>
    <lineage>
        <taxon>Bacteria</taxon>
        <taxon>Pseudomonadati</taxon>
        <taxon>Pseudomonadota</taxon>
        <taxon>Gammaproteobacteria</taxon>
        <taxon>Thiotrichales</taxon>
        <taxon>Fastidiosibacteraceae</taxon>
        <taxon>Cysteiniphilum</taxon>
    </lineage>
</organism>
<dbReference type="GO" id="GO:0016020">
    <property type="term" value="C:membrane"/>
    <property type="evidence" value="ECO:0007669"/>
    <property type="project" value="UniProtKB-SubCell"/>
</dbReference>
<comment type="caution">
    <text evidence="6">The sequence shown here is derived from an EMBL/GenBank/DDBJ whole genome shotgun (WGS) entry which is preliminary data.</text>
</comment>
<dbReference type="RefSeq" id="WP_117003140.1">
    <property type="nucleotide sequence ID" value="NZ_BMJS01000016.1"/>
</dbReference>
<evidence type="ECO:0000256" key="4">
    <source>
        <dbReference type="ARBA" id="ARBA00023136"/>
    </source>
</evidence>
<feature type="transmembrane region" description="Helical" evidence="5">
    <location>
        <begin position="131"/>
        <end position="151"/>
    </location>
</feature>
<dbReference type="AlphaFoldDB" id="A0A8J2Z4L2"/>
<reference evidence="6" key="2">
    <citation type="submission" date="2020-09" db="EMBL/GenBank/DDBJ databases">
        <authorList>
            <person name="Sun Q."/>
            <person name="Zhou Y."/>
        </authorList>
    </citation>
    <scope>NUCLEOTIDE SEQUENCE</scope>
    <source>
        <strain evidence="6">CGMCC 1.15758</strain>
    </source>
</reference>
<reference evidence="6" key="1">
    <citation type="journal article" date="2014" name="Int. J. Syst. Evol. Microbiol.">
        <title>Complete genome sequence of Corynebacterium casei LMG S-19264T (=DSM 44701T), isolated from a smear-ripened cheese.</title>
        <authorList>
            <consortium name="US DOE Joint Genome Institute (JGI-PGF)"/>
            <person name="Walter F."/>
            <person name="Albersmeier A."/>
            <person name="Kalinowski J."/>
            <person name="Ruckert C."/>
        </authorList>
    </citation>
    <scope>NUCLEOTIDE SEQUENCE</scope>
    <source>
        <strain evidence="6">CGMCC 1.15758</strain>
    </source>
</reference>
<accession>A0A8J2Z4L2</accession>
<feature type="transmembrane region" description="Helical" evidence="5">
    <location>
        <begin position="157"/>
        <end position="176"/>
    </location>
</feature>
<dbReference type="InterPro" id="IPR007688">
    <property type="entry name" value="Conjugal_tfr_TrbL/VirB6"/>
</dbReference>
<comment type="subcellular location">
    <subcellularLocation>
        <location evidence="1">Membrane</location>
        <topology evidence="1">Multi-pass membrane protein</topology>
    </subcellularLocation>
</comment>
<evidence type="ECO:0000313" key="7">
    <source>
        <dbReference type="Proteomes" id="UP000636949"/>
    </source>
</evidence>
<proteinExistence type="predicted"/>
<sequence length="401" mass="42012">MADVQILNTINQEFLMGFQQSMHEIFLAGNNLAYWLAYITISFTTLLMLLQGEEVNKMLSKLTQMAILFGMFFTLIEVCGSWVPAWINGFMQTGAKAGNLSGIDPSSVFDQGFYIASSIFQVAGSMGITHLPTAILAMISGVFIAIIYAFIAASLCVLLIKTYALISVGPIIFAFGMNDVTRPTVTNYIGKIIGVCLQIMTMYIVIGVGVNVGQGWVDSLQNSAHAGMFSYSDILIVVGGLVIFYLVVQNVPSFIAEISGAGSFRDYGQAAVAAAMSAAAMTVSAIKGVATVPTQAAGAAAALGTSGHHALNAAKGLGNMAAGGWKGLKSTKGDMASGFKSTAEAFKQADKSGLKGGWQAAKYAGGMTKAAAKPLTNPLGGATKNIRTAAWNHINHGPNKK</sequence>
<dbReference type="Pfam" id="PF04610">
    <property type="entry name" value="TrbL"/>
    <property type="match status" value="1"/>
</dbReference>
<dbReference type="GO" id="GO:0030255">
    <property type="term" value="P:protein secretion by the type IV secretion system"/>
    <property type="evidence" value="ECO:0007669"/>
    <property type="project" value="InterPro"/>
</dbReference>
<feature type="transmembrane region" description="Helical" evidence="5">
    <location>
        <begin position="228"/>
        <end position="248"/>
    </location>
</feature>
<feature type="transmembrane region" description="Helical" evidence="5">
    <location>
        <begin position="62"/>
        <end position="87"/>
    </location>
</feature>
<keyword evidence="3 5" id="KW-1133">Transmembrane helix</keyword>
<dbReference type="Proteomes" id="UP000636949">
    <property type="component" value="Unassembled WGS sequence"/>
</dbReference>
<feature type="transmembrane region" description="Helical" evidence="5">
    <location>
        <begin position="32"/>
        <end position="50"/>
    </location>
</feature>
<dbReference type="EMBL" id="BMJS01000016">
    <property type="protein sequence ID" value="GGF99149.1"/>
    <property type="molecule type" value="Genomic_DNA"/>
</dbReference>
<keyword evidence="4 5" id="KW-0472">Membrane</keyword>
<feature type="transmembrane region" description="Helical" evidence="5">
    <location>
        <begin position="188"/>
        <end position="208"/>
    </location>
</feature>
<protein>
    <submittedName>
        <fullName evidence="6">Uncharacterized protein</fullName>
    </submittedName>
</protein>
<evidence type="ECO:0000256" key="5">
    <source>
        <dbReference type="SAM" id="Phobius"/>
    </source>
</evidence>
<keyword evidence="2 5" id="KW-0812">Transmembrane</keyword>
<evidence type="ECO:0000313" key="6">
    <source>
        <dbReference type="EMBL" id="GGF99149.1"/>
    </source>
</evidence>
<gene>
    <name evidence="6" type="ORF">GCM10010995_15530</name>
</gene>
<evidence type="ECO:0000256" key="1">
    <source>
        <dbReference type="ARBA" id="ARBA00004141"/>
    </source>
</evidence>
<name>A0A8J2Z4L2_9GAMM</name>